<dbReference type="SUPFAM" id="SSF53756">
    <property type="entry name" value="UDP-Glycosyltransferase/glycogen phosphorylase"/>
    <property type="match status" value="1"/>
</dbReference>
<dbReference type="RefSeq" id="WP_279248521.1">
    <property type="nucleotide sequence ID" value="NZ_SHNO01000001.1"/>
</dbReference>
<comment type="caution">
    <text evidence="3">The sequence shown here is derived from an EMBL/GenBank/DDBJ whole genome shotgun (WGS) entry which is preliminary data.</text>
</comment>
<dbReference type="Gene3D" id="3.40.50.2000">
    <property type="entry name" value="Glycogen Phosphorylase B"/>
    <property type="match status" value="1"/>
</dbReference>
<dbReference type="Pfam" id="PF00534">
    <property type="entry name" value="Glycos_transf_1"/>
    <property type="match status" value="1"/>
</dbReference>
<dbReference type="PANTHER" id="PTHR46401">
    <property type="entry name" value="GLYCOSYLTRANSFERASE WBBK-RELATED"/>
    <property type="match status" value="1"/>
</dbReference>
<evidence type="ECO:0000313" key="3">
    <source>
        <dbReference type="EMBL" id="MCX2976780.1"/>
    </source>
</evidence>
<dbReference type="PANTHER" id="PTHR46401:SF2">
    <property type="entry name" value="GLYCOSYLTRANSFERASE WBBK-RELATED"/>
    <property type="match status" value="1"/>
</dbReference>
<name>A0ABT3T3D8_9GAMM</name>
<feature type="domain" description="Glycosyl transferase family 1" evidence="2">
    <location>
        <begin position="208"/>
        <end position="277"/>
    </location>
</feature>
<proteinExistence type="predicted"/>
<gene>
    <name evidence="3" type="ORF">EYC82_05375</name>
</gene>
<keyword evidence="1" id="KW-0808">Transferase</keyword>
<dbReference type="InterPro" id="IPR001296">
    <property type="entry name" value="Glyco_trans_1"/>
</dbReference>
<dbReference type="Proteomes" id="UP001143304">
    <property type="component" value="Unassembled WGS sequence"/>
</dbReference>
<evidence type="ECO:0000256" key="1">
    <source>
        <dbReference type="ARBA" id="ARBA00022679"/>
    </source>
</evidence>
<keyword evidence="4" id="KW-1185">Reference proteome</keyword>
<dbReference type="EMBL" id="SHNO01000001">
    <property type="protein sequence ID" value="MCX2976780.1"/>
    <property type="molecule type" value="Genomic_DNA"/>
</dbReference>
<evidence type="ECO:0000313" key="4">
    <source>
        <dbReference type="Proteomes" id="UP001143304"/>
    </source>
</evidence>
<sequence length="335" mass="38090">MKKINIVAWHNGGGLSRDVDILVSALSPDEFDITLNGQSVREAPVLNRRIYHRIRNRGKTIFQRHHRDNTPYDINLFIEDIVPGLFGFASKNFFLPNPEWFKPNQRKHLTGIDRVLCKTRNAVSIYEAMGSNCVFISFTSDDRLESDVTRRHDKACLHLAGRSWQKGTRALTDLWQQHPEWPTLSVVQNAKTYHQSSVTPVKASNIDHILEHVDDTNLKHLQNSHRIHLCPSEAEGFGHCIAEAMSCRALTLTTNAPPMNELIAPDRGILVGYSRSTPQCAGESFFVNPDDLKDKVHKILTMTEAQISHLGESARSWYEFNDREFRNALVVALCQ</sequence>
<evidence type="ECO:0000259" key="2">
    <source>
        <dbReference type="Pfam" id="PF00534"/>
    </source>
</evidence>
<organism evidence="3 4">
    <name type="scientific">Candidatus Marimicrobium litorale</name>
    <dbReference type="NCBI Taxonomy" id="2518991"/>
    <lineage>
        <taxon>Bacteria</taxon>
        <taxon>Pseudomonadati</taxon>
        <taxon>Pseudomonadota</taxon>
        <taxon>Gammaproteobacteria</taxon>
        <taxon>Cellvibrionales</taxon>
        <taxon>Halieaceae</taxon>
        <taxon>Marimicrobium</taxon>
    </lineage>
</organism>
<reference evidence="3" key="1">
    <citation type="submission" date="2019-02" db="EMBL/GenBank/DDBJ databases">
        <authorList>
            <person name="Li S.-H."/>
        </authorList>
    </citation>
    <scope>NUCLEOTIDE SEQUENCE</scope>
    <source>
        <strain evidence="3">IMCC11814</strain>
    </source>
</reference>
<protein>
    <submittedName>
        <fullName evidence="3">Glycosyltransferase</fullName>
    </submittedName>
</protein>
<accession>A0ABT3T3D8</accession>